<dbReference type="Proteomes" id="UP000709295">
    <property type="component" value="Unassembled WGS sequence"/>
</dbReference>
<comment type="caution">
    <text evidence="1">The sequence shown here is derived from an EMBL/GenBank/DDBJ whole genome shotgun (WGS) entry which is preliminary data.</text>
</comment>
<evidence type="ECO:0000313" key="1">
    <source>
        <dbReference type="EMBL" id="KAG6951937.1"/>
    </source>
</evidence>
<organism evidence="1 2">
    <name type="scientific">Phytophthora aleatoria</name>
    <dbReference type="NCBI Taxonomy" id="2496075"/>
    <lineage>
        <taxon>Eukaryota</taxon>
        <taxon>Sar</taxon>
        <taxon>Stramenopiles</taxon>
        <taxon>Oomycota</taxon>
        <taxon>Peronosporomycetes</taxon>
        <taxon>Peronosporales</taxon>
        <taxon>Peronosporaceae</taxon>
        <taxon>Phytophthora</taxon>
    </lineage>
</organism>
<gene>
    <name evidence="1" type="ORF">JG688_00013513</name>
</gene>
<name>A0A8J5J1L8_9STRA</name>
<reference evidence="1" key="1">
    <citation type="submission" date="2021-01" db="EMBL/GenBank/DDBJ databases">
        <title>Phytophthora aleatoria, a newly-described species from Pinus radiata is distinct from Phytophthora cactorum isolates based on comparative genomics.</title>
        <authorList>
            <person name="Mcdougal R."/>
            <person name="Panda P."/>
            <person name="Williams N."/>
            <person name="Studholme D.J."/>
        </authorList>
    </citation>
    <scope>NUCLEOTIDE SEQUENCE</scope>
    <source>
        <strain evidence="1">NZFS 4037</strain>
    </source>
</reference>
<keyword evidence="2" id="KW-1185">Reference proteome</keyword>
<dbReference type="EMBL" id="JAENGY010001156">
    <property type="protein sequence ID" value="KAG6951937.1"/>
    <property type="molecule type" value="Genomic_DNA"/>
</dbReference>
<evidence type="ECO:0000313" key="2">
    <source>
        <dbReference type="Proteomes" id="UP000709295"/>
    </source>
</evidence>
<protein>
    <submittedName>
        <fullName evidence="1">Uncharacterized protein</fullName>
    </submittedName>
</protein>
<accession>A0A8J5J1L8</accession>
<sequence length="106" mass="11897">MGYRVRDAIVKESSGDYQRSKSEVAASRVSGSEFYCPCCIRKRHRQLYPACFLGAPRGKYDTGRCAECAELRRGVHEDTSAPASNAETSEAQWKQRKHCASMFAQN</sequence>
<proteinExistence type="predicted"/>
<dbReference type="AlphaFoldDB" id="A0A8J5J1L8"/>